<protein>
    <recommendedName>
        <fullName evidence="3">Copia protein</fullName>
    </recommendedName>
</protein>
<evidence type="ECO:0008006" key="3">
    <source>
        <dbReference type="Google" id="ProtNLM"/>
    </source>
</evidence>
<dbReference type="EMBL" id="CM035440">
    <property type="protein sequence ID" value="KAH7283131.1"/>
    <property type="molecule type" value="Genomic_DNA"/>
</dbReference>
<reference evidence="1" key="1">
    <citation type="submission" date="2021-08" db="EMBL/GenBank/DDBJ databases">
        <title>WGS assembly of Ceratopteris richardii.</title>
        <authorList>
            <person name="Marchant D.B."/>
            <person name="Chen G."/>
            <person name="Jenkins J."/>
            <person name="Shu S."/>
            <person name="Leebens-Mack J."/>
            <person name="Grimwood J."/>
            <person name="Schmutz J."/>
            <person name="Soltis P."/>
            <person name="Soltis D."/>
            <person name="Chen Z.-H."/>
        </authorList>
    </citation>
    <scope>NUCLEOTIDE SEQUENCE</scope>
    <source>
        <strain evidence="1">Whitten #5841</strain>
        <tissue evidence="1">Leaf</tissue>
    </source>
</reference>
<accession>A0A8T2QIU1</accession>
<dbReference type="Proteomes" id="UP000825935">
    <property type="component" value="Chromosome 35"/>
</dbReference>
<dbReference type="AlphaFoldDB" id="A0A8T2QIU1"/>
<dbReference type="OrthoDB" id="1919845at2759"/>
<gene>
    <name evidence="1" type="ORF">KP509_35G062900</name>
</gene>
<proteinExistence type="predicted"/>
<comment type="caution">
    <text evidence="1">The sequence shown here is derived from an EMBL/GenBank/DDBJ whole genome shotgun (WGS) entry which is preliminary data.</text>
</comment>
<name>A0A8T2QIU1_CERRI</name>
<evidence type="ECO:0000313" key="2">
    <source>
        <dbReference type="Proteomes" id="UP000825935"/>
    </source>
</evidence>
<sequence>MTLALKEGIWLKNLLEETTLFTKTPLVLYCDNLSAIILAQNLKHSDKTKHIALKLQFIRELVHEGSIVLTHVRTEYQWADYLTKSVPKKKHLECSKQSGLQIIQ</sequence>
<dbReference type="CDD" id="cd09272">
    <property type="entry name" value="RNase_HI_RT_Ty1"/>
    <property type="match status" value="1"/>
</dbReference>
<keyword evidence="2" id="KW-1185">Reference proteome</keyword>
<organism evidence="1 2">
    <name type="scientific">Ceratopteris richardii</name>
    <name type="common">Triangle waterfern</name>
    <dbReference type="NCBI Taxonomy" id="49495"/>
    <lineage>
        <taxon>Eukaryota</taxon>
        <taxon>Viridiplantae</taxon>
        <taxon>Streptophyta</taxon>
        <taxon>Embryophyta</taxon>
        <taxon>Tracheophyta</taxon>
        <taxon>Polypodiopsida</taxon>
        <taxon>Polypodiidae</taxon>
        <taxon>Polypodiales</taxon>
        <taxon>Pteridineae</taxon>
        <taxon>Pteridaceae</taxon>
        <taxon>Parkerioideae</taxon>
        <taxon>Ceratopteris</taxon>
    </lineage>
</organism>
<evidence type="ECO:0000313" key="1">
    <source>
        <dbReference type="EMBL" id="KAH7283131.1"/>
    </source>
</evidence>